<dbReference type="Gene3D" id="3.20.20.80">
    <property type="entry name" value="Glycosidases"/>
    <property type="match status" value="1"/>
</dbReference>
<dbReference type="GO" id="GO:0006004">
    <property type="term" value="P:fucose metabolic process"/>
    <property type="evidence" value="ECO:0007669"/>
    <property type="project" value="InterPro"/>
</dbReference>
<dbReference type="SMART" id="SM00812">
    <property type="entry name" value="Alpha_L_fucos"/>
    <property type="match status" value="1"/>
</dbReference>
<evidence type="ECO:0000256" key="1">
    <source>
        <dbReference type="ARBA" id="ARBA00004071"/>
    </source>
</evidence>
<dbReference type="Pfam" id="PF01120">
    <property type="entry name" value="Alpha_L_fucos"/>
    <property type="match status" value="1"/>
</dbReference>
<dbReference type="PIRSF" id="PIRSF001092">
    <property type="entry name" value="Alpha-L-fucosidase"/>
    <property type="match status" value="1"/>
</dbReference>
<feature type="domain" description="Glycoside hydrolase family 29 N-terminal" evidence="7">
    <location>
        <begin position="18"/>
        <end position="358"/>
    </location>
</feature>
<evidence type="ECO:0000313" key="9">
    <source>
        <dbReference type="Proteomes" id="UP000277864"/>
    </source>
</evidence>
<dbReference type="EMBL" id="PXZH01000005">
    <property type="protein sequence ID" value="RST88852.1"/>
    <property type="molecule type" value="Genomic_DNA"/>
</dbReference>
<dbReference type="InterPro" id="IPR057739">
    <property type="entry name" value="Glyco_hydro_29_N"/>
</dbReference>
<dbReference type="SUPFAM" id="SSF51445">
    <property type="entry name" value="(Trans)glycosidases"/>
    <property type="match status" value="1"/>
</dbReference>
<evidence type="ECO:0000256" key="4">
    <source>
        <dbReference type="ARBA" id="ARBA00022729"/>
    </source>
</evidence>
<dbReference type="AlphaFoldDB" id="A0A3R9YC03"/>
<evidence type="ECO:0000256" key="3">
    <source>
        <dbReference type="ARBA" id="ARBA00012662"/>
    </source>
</evidence>
<dbReference type="InterPro" id="IPR016286">
    <property type="entry name" value="FUC_metazoa-typ"/>
</dbReference>
<proteinExistence type="inferred from homology"/>
<dbReference type="PRINTS" id="PR00741">
    <property type="entry name" value="GLHYDRLASE29"/>
</dbReference>
<dbReference type="PANTHER" id="PTHR10030">
    <property type="entry name" value="ALPHA-L-FUCOSIDASE"/>
    <property type="match status" value="1"/>
</dbReference>
<keyword evidence="6" id="KW-0326">Glycosidase</keyword>
<protein>
    <recommendedName>
        <fullName evidence="3">alpha-L-fucosidase</fullName>
        <ecNumber evidence="3">3.2.1.51</ecNumber>
    </recommendedName>
</protein>
<keyword evidence="4" id="KW-0732">Signal</keyword>
<dbReference type="InterPro" id="IPR017853">
    <property type="entry name" value="GH"/>
</dbReference>
<evidence type="ECO:0000256" key="5">
    <source>
        <dbReference type="ARBA" id="ARBA00022801"/>
    </source>
</evidence>
<comment type="similarity">
    <text evidence="2">Belongs to the glycosyl hydrolase 29 family.</text>
</comment>
<evidence type="ECO:0000256" key="6">
    <source>
        <dbReference type="ARBA" id="ARBA00023295"/>
    </source>
</evidence>
<dbReference type="EC" id="3.2.1.51" evidence="3"/>
<keyword evidence="9" id="KW-1185">Reference proteome</keyword>
<sequence>MMEIRGDIEIAKGNQQALSNQYQESKMLAKRLEWFQDLKLGVIMHWGLYAEAGIVESWQLSEKDEWAREPVAFREDIKVLQRDYWELITEFNPTQFNPEQWAKDCREAGFKYLILTTKHHDGFNLFDTQFSDYKITSPRSPFSTHPKRNLVKEVFDAFRQEGLAVGVYYSKADWHHPCYWLPDETKKGRHASYDTQANPEIWLEYVNFVHNQLEELMTDYGKIDLLWLDAGWCGQGQEDLQMDVLIEKLREKQPELIVVDRMMGGRHENYVTPERKIPTKDQLPSKAWESNIPLGNDWGYVPTDTFKQPKEVLETVIDVVSKGGNLILGVGPKPDGTLTKEEKEIMRYLGQWLLINQEAIYKTRPVFPIQEKIDWKLTQNDSFIYLIYTGEPKNYSEVLDLKDLAVTQSISKVYTLSETKLLSEELDQSSKAISIPKEFFQDVYPVLVLEKA</sequence>
<accession>A0A3R9YC03</accession>
<reference evidence="8 9" key="1">
    <citation type="submission" date="2018-03" db="EMBL/GenBank/DDBJ databases">
        <authorList>
            <person name="Gulvik C.A."/>
        </authorList>
    </citation>
    <scope>NUCLEOTIDE SEQUENCE [LARGE SCALE GENOMIC DNA]</scope>
    <source>
        <strain evidence="8 9">JCM 31581</strain>
    </source>
</reference>
<dbReference type="RefSeq" id="WP_125943731.1">
    <property type="nucleotide sequence ID" value="NZ_PXZH01000005.1"/>
</dbReference>
<gene>
    <name evidence="8" type="ORF">C7P63_08505</name>
</gene>
<comment type="function">
    <text evidence="1">Alpha-L-fucosidase is responsible for hydrolyzing the alpha-1,6-linked fucose joined to the reducing-end N-acetylglucosamine of the carbohydrate moieties of glycoproteins.</text>
</comment>
<dbReference type="InterPro" id="IPR000933">
    <property type="entry name" value="Glyco_hydro_29"/>
</dbReference>
<dbReference type="GO" id="GO:0004560">
    <property type="term" value="F:alpha-L-fucosidase activity"/>
    <property type="evidence" value="ECO:0007669"/>
    <property type="project" value="InterPro"/>
</dbReference>
<dbReference type="Proteomes" id="UP000277864">
    <property type="component" value="Unassembled WGS sequence"/>
</dbReference>
<comment type="caution">
    <text evidence="8">The sequence shown here is derived from an EMBL/GenBank/DDBJ whole genome shotgun (WGS) entry which is preliminary data.</text>
</comment>
<dbReference type="OrthoDB" id="107551at2"/>
<dbReference type="GO" id="GO:0005764">
    <property type="term" value="C:lysosome"/>
    <property type="evidence" value="ECO:0007669"/>
    <property type="project" value="TreeGrafter"/>
</dbReference>
<organism evidence="8 9">
    <name type="scientific">Vagococcus humatus</name>
    <dbReference type="NCBI Taxonomy" id="1889241"/>
    <lineage>
        <taxon>Bacteria</taxon>
        <taxon>Bacillati</taxon>
        <taxon>Bacillota</taxon>
        <taxon>Bacilli</taxon>
        <taxon>Lactobacillales</taxon>
        <taxon>Enterococcaceae</taxon>
        <taxon>Vagococcus</taxon>
    </lineage>
</organism>
<dbReference type="GO" id="GO:0016139">
    <property type="term" value="P:glycoside catabolic process"/>
    <property type="evidence" value="ECO:0007669"/>
    <property type="project" value="TreeGrafter"/>
</dbReference>
<dbReference type="PANTHER" id="PTHR10030:SF37">
    <property type="entry name" value="ALPHA-L-FUCOSIDASE-RELATED"/>
    <property type="match status" value="1"/>
</dbReference>
<evidence type="ECO:0000256" key="2">
    <source>
        <dbReference type="ARBA" id="ARBA00007951"/>
    </source>
</evidence>
<evidence type="ECO:0000313" key="8">
    <source>
        <dbReference type="EMBL" id="RST88852.1"/>
    </source>
</evidence>
<keyword evidence="5" id="KW-0378">Hydrolase</keyword>
<evidence type="ECO:0000259" key="7">
    <source>
        <dbReference type="Pfam" id="PF01120"/>
    </source>
</evidence>
<name>A0A3R9YC03_9ENTE</name>